<gene>
    <name evidence="1" type="ORF">F990_02773</name>
</gene>
<evidence type="ECO:0000313" key="2">
    <source>
        <dbReference type="Proteomes" id="UP000017404"/>
    </source>
</evidence>
<protein>
    <submittedName>
        <fullName evidence="1">Uncharacterized protein</fullName>
    </submittedName>
</protein>
<dbReference type="PATRIC" id="fig|1120928.5.peg.2803"/>
<evidence type="ECO:0000313" key="1">
    <source>
        <dbReference type="EMBL" id="ESK54315.1"/>
    </source>
</evidence>
<dbReference type="OrthoDB" id="6712410at2"/>
<sequence>MPHSSIKFKNETDYSFFAKMTNFNNKPDFINLRLEPVRNKSHLWMDAAVITIFSFGFFVGLNNELANEMINSLILIKANQYEPTLFQNSNIFDDKGFSLHHTFMYEVNESTSIKFLFNKDWNVNEFNTACHILMRELKAFEISGLGQIPKFLNGNKTSDLIVMSIDVNFDVIYSI</sequence>
<keyword evidence="2" id="KW-1185">Reference proteome</keyword>
<dbReference type="Proteomes" id="UP000017404">
    <property type="component" value="Unassembled WGS sequence"/>
</dbReference>
<name>V2V096_9GAMM</name>
<reference evidence="1 2" key="1">
    <citation type="submission" date="2013-10" db="EMBL/GenBank/DDBJ databases">
        <title>The Genome Sequence of Acinetobacter tjernbergiae CIP107465.</title>
        <authorList>
            <consortium name="The Broad Institute Genomics Platform"/>
            <consortium name="The Broad Institute Genome Sequencing Center for Infectious Disease"/>
            <person name="Cerqueira G."/>
            <person name="Feldgarden M."/>
            <person name="Courvalin P."/>
            <person name="Grillot-Courvalin C."/>
            <person name="Clermont D."/>
            <person name="Rocha E."/>
            <person name="Yoon E.-J."/>
            <person name="Nemec A."/>
            <person name="Young S.K."/>
            <person name="Zeng Q."/>
            <person name="Gargeya S."/>
            <person name="Fitzgerald M."/>
            <person name="Abouelleil A."/>
            <person name="Alvarado L."/>
            <person name="Berlin A.M."/>
            <person name="Chapman S.B."/>
            <person name="Gainer-Dewar J."/>
            <person name="Goldberg J."/>
            <person name="Gnerre S."/>
            <person name="Griggs A."/>
            <person name="Gujja S."/>
            <person name="Hansen M."/>
            <person name="Howarth C."/>
            <person name="Imamovic A."/>
            <person name="Ireland A."/>
            <person name="Larimer J."/>
            <person name="McCowan C."/>
            <person name="Murphy C."/>
            <person name="Pearson M."/>
            <person name="Poon T.W."/>
            <person name="Priest M."/>
            <person name="Roberts A."/>
            <person name="Saif S."/>
            <person name="Shea T."/>
            <person name="Sykes S."/>
            <person name="Wortman J."/>
            <person name="Nusbaum C."/>
            <person name="Birren B."/>
        </authorList>
    </citation>
    <scope>NUCLEOTIDE SEQUENCE [LARGE SCALE GENOMIC DNA]</scope>
    <source>
        <strain evidence="1 2">CIP 107465</strain>
    </source>
</reference>
<proteinExistence type="predicted"/>
<dbReference type="AlphaFoldDB" id="V2V096"/>
<organism evidence="1 2">
    <name type="scientific">Acinetobacter tjernbergiae DSM 14971 = CIP 107465</name>
    <dbReference type="NCBI Taxonomy" id="1120928"/>
    <lineage>
        <taxon>Bacteria</taxon>
        <taxon>Pseudomonadati</taxon>
        <taxon>Pseudomonadota</taxon>
        <taxon>Gammaproteobacteria</taxon>
        <taxon>Moraxellales</taxon>
        <taxon>Moraxellaceae</taxon>
        <taxon>Acinetobacter</taxon>
    </lineage>
</organism>
<dbReference type="EMBL" id="AYEV01000032">
    <property type="protein sequence ID" value="ESK54315.1"/>
    <property type="molecule type" value="Genomic_DNA"/>
</dbReference>
<comment type="caution">
    <text evidence="1">The sequence shown here is derived from an EMBL/GenBank/DDBJ whole genome shotgun (WGS) entry which is preliminary data.</text>
</comment>
<dbReference type="RefSeq" id="WP_018678232.1">
    <property type="nucleotide sequence ID" value="NZ_AYEV01000032.1"/>
</dbReference>
<accession>V2V096</accession>